<feature type="domain" description="Zn(2)-C6 fungal-type" evidence="6">
    <location>
        <begin position="198"/>
        <end position="228"/>
    </location>
</feature>
<feature type="compositionally biased region" description="Polar residues" evidence="5">
    <location>
        <begin position="300"/>
        <end position="317"/>
    </location>
</feature>
<dbReference type="SMART" id="SM00066">
    <property type="entry name" value="GAL4"/>
    <property type="match status" value="1"/>
</dbReference>
<feature type="region of interest" description="Disordered" evidence="5">
    <location>
        <begin position="1"/>
        <end position="21"/>
    </location>
</feature>
<dbReference type="InterPro" id="IPR051439">
    <property type="entry name" value="XlnR/Xlr1"/>
</dbReference>
<name>A0AAD5VAF5_9APHY</name>
<dbReference type="EMBL" id="JANAWD010000060">
    <property type="protein sequence ID" value="KAJ3488755.1"/>
    <property type="molecule type" value="Genomic_DNA"/>
</dbReference>
<reference evidence="7" key="1">
    <citation type="submission" date="2022-07" db="EMBL/GenBank/DDBJ databases">
        <title>Genome Sequence of Physisporinus lineatus.</title>
        <authorList>
            <person name="Buettner E."/>
        </authorList>
    </citation>
    <scope>NUCLEOTIDE SEQUENCE</scope>
    <source>
        <strain evidence="7">VT162</strain>
    </source>
</reference>
<evidence type="ECO:0000256" key="5">
    <source>
        <dbReference type="SAM" id="MobiDB-lite"/>
    </source>
</evidence>
<keyword evidence="4" id="KW-0804">Transcription</keyword>
<feature type="compositionally biased region" description="Low complexity" evidence="5">
    <location>
        <begin position="272"/>
        <end position="286"/>
    </location>
</feature>
<sequence length="556" mass="60700">MSSHLHFEESPHLPPRDHSYDLGMPLGTKTTLPYLPHNHFDGLMGAPFVPSSGFSLPPQLPFNDFAHHPGNFFRDTFIPNTQITLLDARPHIQEPSPHRVDSPQFTYPQSQPWNEVEHHHRGPLDNRDPPPPNYYQNIPPMQQAPAAPFTHTSWPVTEVQPPTHTQPAPSWTMSGSLDPATGVFQRAPEHPRVRTAQACEKCRIRKAKCSGEHPACQRCRNRGLDCQYAPERKMRGPNKIKKKGTSPVEAASGRRTSVLSSGSSSDEPSQNAKSTSPAPASPFTTTPRRDTPSSDKEDSTPTGNGPTKPMVQTNFTFQLPPPTRVSGYSSDNSPRLRKVRPPPLDLSRTNLLNAADAMVPGQPIVDPISPHELVDSQNLNNSGRRASLPSYVLESYARIGLDSHSSSGHNSGATTPQSMDSSDATELQYPHSSYPIENSPLSVYSAPHSNGSSASMSTPITPITLTSSFQNELDTSGYPLLYQPVDLPTLTAPYVPSLRESSSTDLGSMDNHFGALDHLPIETEGWVGLDDETPTASGKEKNLAQLESDMVAHTSN</sequence>
<keyword evidence="8" id="KW-1185">Reference proteome</keyword>
<dbReference type="SUPFAM" id="SSF57701">
    <property type="entry name" value="Zn2/Cys6 DNA-binding domain"/>
    <property type="match status" value="1"/>
</dbReference>
<evidence type="ECO:0000256" key="2">
    <source>
        <dbReference type="ARBA" id="ARBA00023015"/>
    </source>
</evidence>
<feature type="compositionally biased region" description="Low complexity" evidence="5">
    <location>
        <begin position="253"/>
        <end position="265"/>
    </location>
</feature>
<dbReference type="GO" id="GO:0003677">
    <property type="term" value="F:DNA binding"/>
    <property type="evidence" value="ECO:0007669"/>
    <property type="project" value="UniProtKB-KW"/>
</dbReference>
<dbReference type="Proteomes" id="UP001212997">
    <property type="component" value="Unassembled WGS sequence"/>
</dbReference>
<evidence type="ECO:0000256" key="4">
    <source>
        <dbReference type="ARBA" id="ARBA00023163"/>
    </source>
</evidence>
<dbReference type="CDD" id="cd00067">
    <property type="entry name" value="GAL4"/>
    <property type="match status" value="1"/>
</dbReference>
<dbReference type="Gene3D" id="4.10.240.10">
    <property type="entry name" value="Zn(2)-C6 fungal-type DNA-binding domain"/>
    <property type="match status" value="1"/>
</dbReference>
<protein>
    <recommendedName>
        <fullName evidence="6">Zn(2)-C6 fungal-type domain-containing protein</fullName>
    </recommendedName>
</protein>
<accession>A0AAD5VAF5</accession>
<feature type="compositionally biased region" description="Basic and acidic residues" evidence="5">
    <location>
        <begin position="287"/>
        <end position="299"/>
    </location>
</feature>
<evidence type="ECO:0000256" key="3">
    <source>
        <dbReference type="ARBA" id="ARBA00023125"/>
    </source>
</evidence>
<proteinExistence type="predicted"/>
<dbReference type="PANTHER" id="PTHR47663">
    <property type="entry name" value="XYLANOLYTIC TRANSCRIPTIONAL ACTIVATOR XLNR-RELATED"/>
    <property type="match status" value="1"/>
</dbReference>
<feature type="compositionally biased region" description="Basic and acidic residues" evidence="5">
    <location>
        <begin position="1"/>
        <end position="20"/>
    </location>
</feature>
<dbReference type="AlphaFoldDB" id="A0AAD5VAF5"/>
<feature type="region of interest" description="Disordered" evidence="5">
    <location>
        <begin position="235"/>
        <end position="345"/>
    </location>
</feature>
<feature type="compositionally biased region" description="Polar residues" evidence="5">
    <location>
        <begin position="403"/>
        <end position="425"/>
    </location>
</feature>
<dbReference type="GO" id="GO:0008270">
    <property type="term" value="F:zinc ion binding"/>
    <property type="evidence" value="ECO:0007669"/>
    <property type="project" value="InterPro"/>
</dbReference>
<keyword evidence="1" id="KW-0862">Zinc</keyword>
<dbReference type="PANTHER" id="PTHR47663:SF1">
    <property type="entry name" value="XYLANOLYTIC TRANSCRIPTIONAL ACTIVATOR XLNR-RELATED"/>
    <property type="match status" value="1"/>
</dbReference>
<feature type="region of interest" description="Disordered" evidence="5">
    <location>
        <begin position="403"/>
        <end position="433"/>
    </location>
</feature>
<dbReference type="PROSITE" id="PS50048">
    <property type="entry name" value="ZN2_CY6_FUNGAL_2"/>
    <property type="match status" value="1"/>
</dbReference>
<feature type="region of interest" description="Disordered" evidence="5">
    <location>
        <begin position="531"/>
        <end position="556"/>
    </location>
</feature>
<gene>
    <name evidence="7" type="ORF">NLI96_g2603</name>
</gene>
<keyword evidence="2" id="KW-0805">Transcription regulation</keyword>
<dbReference type="GO" id="GO:0000981">
    <property type="term" value="F:DNA-binding transcription factor activity, RNA polymerase II-specific"/>
    <property type="evidence" value="ECO:0007669"/>
    <property type="project" value="InterPro"/>
</dbReference>
<feature type="compositionally biased region" description="Basic residues" evidence="5">
    <location>
        <begin position="235"/>
        <end position="244"/>
    </location>
</feature>
<comment type="caution">
    <text evidence="7">The sequence shown here is derived from an EMBL/GenBank/DDBJ whole genome shotgun (WGS) entry which is preliminary data.</text>
</comment>
<evidence type="ECO:0000313" key="7">
    <source>
        <dbReference type="EMBL" id="KAJ3488755.1"/>
    </source>
</evidence>
<evidence type="ECO:0000256" key="1">
    <source>
        <dbReference type="ARBA" id="ARBA00022833"/>
    </source>
</evidence>
<evidence type="ECO:0000313" key="8">
    <source>
        <dbReference type="Proteomes" id="UP001212997"/>
    </source>
</evidence>
<dbReference type="PROSITE" id="PS00463">
    <property type="entry name" value="ZN2_CY6_FUNGAL_1"/>
    <property type="match status" value="1"/>
</dbReference>
<organism evidence="7 8">
    <name type="scientific">Meripilus lineatus</name>
    <dbReference type="NCBI Taxonomy" id="2056292"/>
    <lineage>
        <taxon>Eukaryota</taxon>
        <taxon>Fungi</taxon>
        <taxon>Dikarya</taxon>
        <taxon>Basidiomycota</taxon>
        <taxon>Agaricomycotina</taxon>
        <taxon>Agaricomycetes</taxon>
        <taxon>Polyporales</taxon>
        <taxon>Meripilaceae</taxon>
        <taxon>Meripilus</taxon>
    </lineage>
</organism>
<evidence type="ECO:0000259" key="6">
    <source>
        <dbReference type="PROSITE" id="PS50048"/>
    </source>
</evidence>
<dbReference type="Pfam" id="PF00172">
    <property type="entry name" value="Zn_clus"/>
    <property type="match status" value="1"/>
</dbReference>
<keyword evidence="3" id="KW-0238">DNA-binding</keyword>
<dbReference type="InterPro" id="IPR001138">
    <property type="entry name" value="Zn2Cys6_DnaBD"/>
</dbReference>
<dbReference type="InterPro" id="IPR036864">
    <property type="entry name" value="Zn2-C6_fun-type_DNA-bd_sf"/>
</dbReference>